<protein>
    <recommendedName>
        <fullName evidence="3">Sulfotransferase family protein</fullName>
    </recommendedName>
</protein>
<dbReference type="InterPro" id="IPR040632">
    <property type="entry name" value="Sulfotransfer_4"/>
</dbReference>
<gene>
    <name evidence="1" type="ORF">KK2020170_01240</name>
</gene>
<dbReference type="InterPro" id="IPR027417">
    <property type="entry name" value="P-loop_NTPase"/>
</dbReference>
<dbReference type="Gene3D" id="3.40.50.300">
    <property type="entry name" value="P-loop containing nucleotide triphosphate hydrolases"/>
    <property type="match status" value="1"/>
</dbReference>
<sequence>MIFKKQTLKIFCIGNNKTGTTSLEKFFKDHDYNVANQREAELLLDDYINRNWKPIIQYCKKYEVFQDIPFSMPYLYVVLDHVFPNSKFILSVRDTPEQWYNSISKFHGKLFGKNGELPTKEDLQNGNYIQNGWIWKAMKERYGDYENPYDKDRLIKLNEDYNDSVRNYFKNKSNFLEINVSDENAVQKLSNFLGIKALYNGFPHENKT</sequence>
<dbReference type="PANTHER" id="PTHR36978">
    <property type="entry name" value="P-LOOP CONTAINING NUCLEOTIDE TRIPHOSPHATE HYDROLASE"/>
    <property type="match status" value="1"/>
</dbReference>
<dbReference type="PANTHER" id="PTHR36978:SF4">
    <property type="entry name" value="P-LOOP CONTAINING NUCLEOSIDE TRIPHOSPHATE HYDROLASE PROTEIN"/>
    <property type="match status" value="1"/>
</dbReference>
<name>A0ABM7S076_9FLAO</name>
<reference evidence="1 2" key="1">
    <citation type="submission" date="2021-06" db="EMBL/GenBank/DDBJ databases">
        <title>Whole genome sequences of Flavobacterium sp. KK2020170 and assembly.</title>
        <authorList>
            <person name="Kitahara K."/>
            <person name="Miyoshi S."/>
            <person name="Uesaka K."/>
        </authorList>
    </citation>
    <scope>NUCLEOTIDE SEQUENCE [LARGE SCALE GENOMIC DNA]</scope>
    <source>
        <strain evidence="1 2">KK2020170</strain>
    </source>
</reference>
<keyword evidence="2" id="KW-1185">Reference proteome</keyword>
<evidence type="ECO:0000313" key="2">
    <source>
        <dbReference type="Proteomes" id="UP000825258"/>
    </source>
</evidence>
<dbReference type="Proteomes" id="UP000825258">
    <property type="component" value="Chromosome"/>
</dbReference>
<dbReference type="EMBL" id="AP024749">
    <property type="protein sequence ID" value="BCY27256.1"/>
    <property type="molecule type" value="Genomic_DNA"/>
</dbReference>
<dbReference type="Pfam" id="PF17784">
    <property type="entry name" value="Sulfotransfer_4"/>
    <property type="match status" value="1"/>
</dbReference>
<organism evidence="1 2">
    <name type="scientific">Flavobacterium okayamense</name>
    <dbReference type="NCBI Taxonomy" id="2830782"/>
    <lineage>
        <taxon>Bacteria</taxon>
        <taxon>Pseudomonadati</taxon>
        <taxon>Bacteroidota</taxon>
        <taxon>Flavobacteriia</taxon>
        <taxon>Flavobacteriales</taxon>
        <taxon>Flavobacteriaceae</taxon>
        <taxon>Flavobacterium</taxon>
    </lineage>
</organism>
<dbReference type="RefSeq" id="WP_221258893.1">
    <property type="nucleotide sequence ID" value="NZ_AP024749.1"/>
</dbReference>
<proteinExistence type="predicted"/>
<dbReference type="SUPFAM" id="SSF52540">
    <property type="entry name" value="P-loop containing nucleoside triphosphate hydrolases"/>
    <property type="match status" value="1"/>
</dbReference>
<evidence type="ECO:0008006" key="3">
    <source>
        <dbReference type="Google" id="ProtNLM"/>
    </source>
</evidence>
<accession>A0ABM7S076</accession>
<evidence type="ECO:0000313" key="1">
    <source>
        <dbReference type="EMBL" id="BCY27256.1"/>
    </source>
</evidence>